<dbReference type="GO" id="GO:0007623">
    <property type="term" value="P:circadian rhythm"/>
    <property type="evidence" value="ECO:0007669"/>
    <property type="project" value="InterPro"/>
</dbReference>
<dbReference type="Gene3D" id="1.10.1240.30">
    <property type="entry name" value="KaiA/RbsU domain"/>
    <property type="match status" value="1"/>
</dbReference>
<dbReference type="InterPro" id="IPR011648">
    <property type="entry name" value="Circadian_clock_KaiA"/>
</dbReference>
<dbReference type="Pfam" id="PF07688">
    <property type="entry name" value="KaiA"/>
    <property type="match status" value="1"/>
</dbReference>
<evidence type="ECO:0000259" key="3">
    <source>
        <dbReference type="PROSITE" id="PS51430"/>
    </source>
</evidence>
<dbReference type="InterPro" id="IPR011006">
    <property type="entry name" value="CheY-like_superfamily"/>
</dbReference>
<feature type="domain" description="KaiA N-terminal" evidence="3">
    <location>
        <begin position="1"/>
        <end position="183"/>
    </location>
</feature>
<dbReference type="PROSITE" id="PS51431">
    <property type="entry name" value="KAIA_C"/>
    <property type="match status" value="1"/>
</dbReference>
<dbReference type="InterPro" id="IPR020856">
    <property type="entry name" value="Circadian_clock_protein_KaiA_C"/>
</dbReference>
<comment type="caution">
    <text evidence="5">The sequence shown here is derived from an EMBL/GenBank/DDBJ whole genome shotgun (WGS) entry which is preliminary data.</text>
</comment>
<gene>
    <name evidence="5" type="primary">kaiA</name>
    <name evidence="5" type="ORF">MiSe_30120</name>
</gene>
<name>A0AAV3XD38_9CYAN</name>
<dbReference type="SMART" id="SM01247">
    <property type="entry name" value="KaiA"/>
    <property type="match status" value="1"/>
</dbReference>
<organism evidence="5 6">
    <name type="scientific">Microseira wollei NIES-4236</name>
    <dbReference type="NCBI Taxonomy" id="2530354"/>
    <lineage>
        <taxon>Bacteria</taxon>
        <taxon>Bacillati</taxon>
        <taxon>Cyanobacteriota</taxon>
        <taxon>Cyanophyceae</taxon>
        <taxon>Oscillatoriophycideae</taxon>
        <taxon>Aerosakkonematales</taxon>
        <taxon>Aerosakkonemataceae</taxon>
        <taxon>Microseira</taxon>
    </lineage>
</organism>
<evidence type="ECO:0000256" key="2">
    <source>
        <dbReference type="ARBA" id="ARBA00034852"/>
    </source>
</evidence>
<protein>
    <recommendedName>
        <fullName evidence="2">Circadian clock oscillator protein KaiA</fullName>
    </recommendedName>
</protein>
<keyword evidence="6" id="KW-1185">Reference proteome</keyword>
<accession>A0AAV3XD38</accession>
<evidence type="ECO:0000256" key="1">
    <source>
        <dbReference type="ARBA" id="ARBA00023108"/>
    </source>
</evidence>
<dbReference type="PROSITE" id="PS51430">
    <property type="entry name" value="KAIA_N"/>
    <property type="match status" value="1"/>
</dbReference>
<keyword evidence="1" id="KW-0090">Biological rhythms</keyword>
<reference evidence="5" key="1">
    <citation type="submission" date="2019-10" db="EMBL/GenBank/DDBJ databases">
        <title>Draft genome sequece of Microseira wollei NIES-4236.</title>
        <authorList>
            <person name="Yamaguchi H."/>
            <person name="Suzuki S."/>
            <person name="Kawachi M."/>
        </authorList>
    </citation>
    <scope>NUCLEOTIDE SEQUENCE</scope>
    <source>
        <strain evidence="5">NIES-4236</strain>
    </source>
</reference>
<sequence length="303" mass="35095">MGSRLSIFTYLRSEPLAQSLSHFLSSDRYVLTQIYSQEEFLRKAEPENQPPDCLILQDDPQLLPLLTQLHQQRTLLPLVILNIELDAKDSSLSPTPNATPLAANSISEDANFFYQNAAVRISITQLSEIPRYIDRAITLFLELSPRLSDSSPSSMSDDTIEVKTQTFLQEQQHRLAEKLRERLGYLGVYYKRNPQNFFRNLSSDQKHEFLAQLKAEYREIVLTYFSKDDLLNQKIDEFVNQAFFGDIAVTQIVEIHMELMDDLSKQLKLEGRSDEILLDYRLTLIDVIAHLCEMYRRSIPRDS</sequence>
<dbReference type="InterPro" id="IPR017944">
    <property type="entry name" value="KaiA/RbsU_helical_domain_sf"/>
</dbReference>
<dbReference type="Pfam" id="PF21714">
    <property type="entry name" value="KaiA_N"/>
    <property type="match status" value="1"/>
</dbReference>
<evidence type="ECO:0000313" key="5">
    <source>
        <dbReference type="EMBL" id="GET38257.1"/>
    </source>
</evidence>
<dbReference type="Proteomes" id="UP001050975">
    <property type="component" value="Unassembled WGS sequence"/>
</dbReference>
<dbReference type="SUPFAM" id="SSF101215">
    <property type="entry name" value="KaiA/RbsU domain"/>
    <property type="match status" value="1"/>
</dbReference>
<evidence type="ECO:0000313" key="6">
    <source>
        <dbReference type="Proteomes" id="UP001050975"/>
    </source>
</evidence>
<dbReference type="SUPFAM" id="SSF52172">
    <property type="entry name" value="CheY-like"/>
    <property type="match status" value="1"/>
</dbReference>
<dbReference type="AlphaFoldDB" id="A0AAV3XD38"/>
<feature type="domain" description="KaiA C-terminal" evidence="4">
    <location>
        <begin position="193"/>
        <end position="301"/>
    </location>
</feature>
<dbReference type="EMBL" id="BLAY01000042">
    <property type="protein sequence ID" value="GET38257.1"/>
    <property type="molecule type" value="Genomic_DNA"/>
</dbReference>
<dbReference type="Gene3D" id="3.40.50.2300">
    <property type="match status" value="1"/>
</dbReference>
<proteinExistence type="predicted"/>
<evidence type="ECO:0000259" key="4">
    <source>
        <dbReference type="PROSITE" id="PS51431"/>
    </source>
</evidence>
<dbReference type="InterPro" id="IPR020844">
    <property type="entry name" value="Circadian_clock_KaiA_N"/>
</dbReference>